<dbReference type="RefSeq" id="WP_070205636.1">
    <property type="nucleotide sequence ID" value="NZ_CABIXQ010000003.1"/>
</dbReference>
<feature type="domain" description="Serine aminopeptidase S33" evidence="2">
    <location>
        <begin position="103"/>
        <end position="207"/>
    </location>
</feature>
<dbReference type="Pfam" id="PF12146">
    <property type="entry name" value="Hydrolase_4"/>
    <property type="match status" value="1"/>
</dbReference>
<evidence type="ECO:0000313" key="3">
    <source>
        <dbReference type="EMBL" id="CUN91673.1"/>
    </source>
</evidence>
<dbReference type="PANTHER" id="PTHR43358">
    <property type="entry name" value="ALPHA/BETA-HYDROLASE"/>
    <property type="match status" value="1"/>
</dbReference>
<dbReference type="Gene3D" id="3.40.50.1820">
    <property type="entry name" value="alpha/beta hydrolase"/>
    <property type="match status" value="1"/>
</dbReference>
<keyword evidence="3" id="KW-0378">Hydrolase</keyword>
<keyword evidence="1" id="KW-1133">Transmembrane helix</keyword>
<name>A0A174AU69_9CLOT</name>
<protein>
    <submittedName>
        <fullName evidence="3">Alpha/beta hydrolase</fullName>
    </submittedName>
</protein>
<accession>A0A174AU69</accession>
<dbReference type="InterPro" id="IPR052920">
    <property type="entry name" value="DNA-binding_regulatory"/>
</dbReference>
<dbReference type="SUPFAM" id="SSF53474">
    <property type="entry name" value="alpha/beta-Hydrolases"/>
    <property type="match status" value="1"/>
</dbReference>
<reference evidence="3 4" key="1">
    <citation type="submission" date="2015-09" db="EMBL/GenBank/DDBJ databases">
        <authorList>
            <consortium name="Pathogen Informatics"/>
        </authorList>
    </citation>
    <scope>NUCLEOTIDE SEQUENCE [LARGE SCALE GENOMIC DNA]</scope>
    <source>
        <strain evidence="3 4">2789STDY5834856</strain>
    </source>
</reference>
<keyword evidence="1" id="KW-0812">Transmembrane</keyword>
<dbReference type="PANTHER" id="PTHR43358:SF4">
    <property type="entry name" value="ALPHA_BETA HYDROLASE FOLD-1 DOMAIN-CONTAINING PROTEIN"/>
    <property type="match status" value="1"/>
</dbReference>
<dbReference type="GO" id="GO:0016787">
    <property type="term" value="F:hydrolase activity"/>
    <property type="evidence" value="ECO:0007669"/>
    <property type="project" value="UniProtKB-KW"/>
</dbReference>
<dbReference type="InterPro" id="IPR022742">
    <property type="entry name" value="Hydrolase_4"/>
</dbReference>
<dbReference type="InterPro" id="IPR029058">
    <property type="entry name" value="AB_hydrolase_fold"/>
</dbReference>
<dbReference type="OrthoDB" id="9776685at2"/>
<dbReference type="AlphaFoldDB" id="A0A174AU69"/>
<sequence>MSKKKKIVICIISFILVVLIGGLGFVGNYFFEYALLRQEGIVTAANVDPNAPQSIETMAEVANKEKAREEVDKWLEDVKTEETTIESEDGLKLWGKMYFQEEQTDKWVIIAHGYTSSHEDIQPIALNFYNQGYNVLTPDMRAHGNSEGKYIGMGWLDRKDILKWIDYVLSIDADSQIVLYGESMGGATVMMTSGEELPSNVKAIVEDCGYTSVKEMFEAQLYERFNLPSFPIINVANIVTEIRAGYDFEEASALEQIKKSKTPMLFTHGGEDTYVPTEMIYRLYDAATCEKDMLVIEGAGHGSAPDVDPETYYEKVFSFLSKYVK</sequence>
<gene>
    <name evidence="3" type="ORF">ERS852471_00670</name>
</gene>
<organism evidence="3 4">
    <name type="scientific">Clostridium disporicum</name>
    <dbReference type="NCBI Taxonomy" id="84024"/>
    <lineage>
        <taxon>Bacteria</taxon>
        <taxon>Bacillati</taxon>
        <taxon>Bacillota</taxon>
        <taxon>Clostridia</taxon>
        <taxon>Eubacteriales</taxon>
        <taxon>Clostridiaceae</taxon>
        <taxon>Clostridium</taxon>
    </lineage>
</organism>
<dbReference type="Proteomes" id="UP000095594">
    <property type="component" value="Unassembled WGS sequence"/>
</dbReference>
<evidence type="ECO:0000256" key="1">
    <source>
        <dbReference type="SAM" id="Phobius"/>
    </source>
</evidence>
<proteinExistence type="predicted"/>
<evidence type="ECO:0000259" key="2">
    <source>
        <dbReference type="Pfam" id="PF12146"/>
    </source>
</evidence>
<dbReference type="EMBL" id="CYZX01000003">
    <property type="protein sequence ID" value="CUN91673.1"/>
    <property type="molecule type" value="Genomic_DNA"/>
</dbReference>
<keyword evidence="1" id="KW-0472">Membrane</keyword>
<evidence type="ECO:0000313" key="4">
    <source>
        <dbReference type="Proteomes" id="UP000095594"/>
    </source>
</evidence>
<feature type="transmembrane region" description="Helical" evidence="1">
    <location>
        <begin position="7"/>
        <end position="31"/>
    </location>
</feature>